<evidence type="ECO:0000256" key="2">
    <source>
        <dbReference type="SAM" id="SignalP"/>
    </source>
</evidence>
<protein>
    <submittedName>
        <fullName evidence="3">Uncharacterized protein</fullName>
    </submittedName>
</protein>
<gene>
    <name evidence="3" type="ORF">A4X03_0g8973</name>
</gene>
<reference evidence="3" key="2">
    <citation type="journal article" date="2019" name="IMA Fungus">
        <title>Genome sequencing and comparison of five Tilletia species to identify candidate genes for the detection of regulated species infecting wheat.</title>
        <authorList>
            <person name="Nguyen H.D.T."/>
            <person name="Sultana T."/>
            <person name="Kesanakurti P."/>
            <person name="Hambleton S."/>
        </authorList>
    </citation>
    <scope>NUCLEOTIDE SEQUENCE</scope>
    <source>
        <strain evidence="3">DAOMC 238032</strain>
    </source>
</reference>
<evidence type="ECO:0000313" key="3">
    <source>
        <dbReference type="EMBL" id="KAE8238028.1"/>
    </source>
</evidence>
<name>A0A177SZU8_9BASI</name>
<keyword evidence="2" id="KW-0732">Signal</keyword>
<feature type="compositionally biased region" description="Basic and acidic residues" evidence="1">
    <location>
        <begin position="46"/>
        <end position="62"/>
    </location>
</feature>
<dbReference type="Proteomes" id="UP000077671">
    <property type="component" value="Unassembled WGS sequence"/>
</dbReference>
<feature type="chain" id="PRO_5043422139" evidence="2">
    <location>
        <begin position="29"/>
        <end position="117"/>
    </location>
</feature>
<accession>A0A177SZU8</accession>
<feature type="region of interest" description="Disordered" evidence="1">
    <location>
        <begin position="91"/>
        <end position="117"/>
    </location>
</feature>
<organism evidence="3 4">
    <name type="scientific">Tilletia caries</name>
    <name type="common">wheat bunt fungus</name>
    <dbReference type="NCBI Taxonomy" id="13290"/>
    <lineage>
        <taxon>Eukaryota</taxon>
        <taxon>Fungi</taxon>
        <taxon>Dikarya</taxon>
        <taxon>Basidiomycota</taxon>
        <taxon>Ustilaginomycotina</taxon>
        <taxon>Exobasidiomycetes</taxon>
        <taxon>Tilletiales</taxon>
        <taxon>Tilletiaceae</taxon>
        <taxon>Tilletia</taxon>
    </lineage>
</organism>
<feature type="signal peptide" evidence="2">
    <location>
        <begin position="1"/>
        <end position="28"/>
    </location>
</feature>
<comment type="caution">
    <text evidence="3">The sequence shown here is derived from an EMBL/GenBank/DDBJ whole genome shotgun (WGS) entry which is preliminary data.</text>
</comment>
<proteinExistence type="predicted"/>
<dbReference type="EMBL" id="LWDD02003125">
    <property type="protein sequence ID" value="KAE8238028.1"/>
    <property type="molecule type" value="Genomic_DNA"/>
</dbReference>
<evidence type="ECO:0000256" key="1">
    <source>
        <dbReference type="SAM" id="MobiDB-lite"/>
    </source>
</evidence>
<feature type="region of interest" description="Disordered" evidence="1">
    <location>
        <begin position="46"/>
        <end position="74"/>
    </location>
</feature>
<evidence type="ECO:0000313" key="4">
    <source>
        <dbReference type="Proteomes" id="UP000077671"/>
    </source>
</evidence>
<sequence>MHRTLVKLRSTIAALLVAVLVILPIADAFACSFESLDTHTAIALDDHASSPSDDAGKGDDSSNAHGVCAHGHCHHSTANVPSSTTVGYDAVRAVQAVSQDDPPASGISEGPLRPPRG</sequence>
<reference evidence="3" key="1">
    <citation type="submission" date="2016-04" db="EMBL/GenBank/DDBJ databases">
        <authorList>
            <person name="Nguyen H.D."/>
            <person name="Kesanakurti P."/>
            <person name="Cullis J."/>
            <person name="Levesque C.A."/>
            <person name="Hambleton S."/>
        </authorList>
    </citation>
    <scope>NUCLEOTIDE SEQUENCE</scope>
    <source>
        <strain evidence="3">DAOMC 238032</strain>
    </source>
</reference>
<dbReference type="AlphaFoldDB" id="A0A177SZU8"/>